<dbReference type="InterPro" id="IPR040239">
    <property type="entry name" value="HcpB-like"/>
</dbReference>
<organism evidence="4 5">
    <name type="scientific">Corallococcus llansteffanensis</name>
    <dbReference type="NCBI Taxonomy" id="2316731"/>
    <lineage>
        <taxon>Bacteria</taxon>
        <taxon>Pseudomonadati</taxon>
        <taxon>Myxococcota</taxon>
        <taxon>Myxococcia</taxon>
        <taxon>Myxococcales</taxon>
        <taxon>Cystobacterineae</taxon>
        <taxon>Myxococcaceae</taxon>
        <taxon>Corallococcus</taxon>
    </lineage>
</organism>
<feature type="transmembrane region" description="Helical" evidence="3">
    <location>
        <begin position="107"/>
        <end position="125"/>
    </location>
</feature>
<keyword evidence="2" id="KW-0677">Repeat</keyword>
<dbReference type="InterPro" id="IPR006597">
    <property type="entry name" value="Sel1-like"/>
</dbReference>
<dbReference type="RefSeq" id="WP_120643822.1">
    <property type="nucleotide sequence ID" value="NZ_RAWB01000118.1"/>
</dbReference>
<accession>A0A3A8PUW7</accession>
<keyword evidence="5" id="KW-1185">Reference proteome</keyword>
<evidence type="ECO:0000256" key="2">
    <source>
        <dbReference type="ARBA" id="ARBA00022737"/>
    </source>
</evidence>
<dbReference type="SUPFAM" id="SSF81901">
    <property type="entry name" value="HCP-like"/>
    <property type="match status" value="3"/>
</dbReference>
<keyword evidence="3" id="KW-1133">Transmembrane helix</keyword>
<dbReference type="Proteomes" id="UP000272888">
    <property type="component" value="Unassembled WGS sequence"/>
</dbReference>
<protein>
    <submittedName>
        <fullName evidence="4">Sel1 repeat family protein</fullName>
    </submittedName>
</protein>
<feature type="transmembrane region" description="Helical" evidence="3">
    <location>
        <begin position="82"/>
        <end position="100"/>
    </location>
</feature>
<proteinExistence type="inferred from homology"/>
<sequence>MVQPCSSCLNEHLTVELTDFQGEKLCAECLAEKRTSPLKKVLLSPLGIAALVAVVVPLGLHYTQESSVTENGVLVAGHFRDFVAIGAGGLAVVLALVLGVRGRGPTGLRWGVALALVLAGAYHLVRGFGLDRSQPQAVVAQVAPPAEVACANETPGGCEKPCDGGDGDACNTLGAALVEGLGGLEKDVARSVAVFEKGCAAREARACGNAGQVLASRGGPGDEARALELWKKGCELGHGRSCNEVGAFLDNAKGADADPVAARGMFQKACEAKSAEGCKNLAILLKTGRGGERDEARALGLYQQACEAGQPEACNSLALSYQEGQGVAQDEAKAVELYEKACTGELPRGCTNLAEMLNAGQGTPKDPTRARELLERACTNDFARACDVLGLLFLTDRGPGRDEARGVALFQKACDGGFMNSCVNLGLCYRDGTGVERDLDRTVAAFTKGCDAHNGKSCALLGLQLASTDPVRARPLLKEACEARFDQTCAALKGLGKKKVATAKRKKR</sequence>
<dbReference type="PANTHER" id="PTHR13891">
    <property type="entry name" value="CYTOCHROME C OXIDASE ASSEMBLY FACTOR 7"/>
    <property type="match status" value="1"/>
</dbReference>
<dbReference type="InterPro" id="IPR011990">
    <property type="entry name" value="TPR-like_helical_dom_sf"/>
</dbReference>
<keyword evidence="3" id="KW-0472">Membrane</keyword>
<gene>
    <name evidence="4" type="ORF">D7V93_13610</name>
</gene>
<dbReference type="AlphaFoldDB" id="A0A3A8PUW7"/>
<evidence type="ECO:0000313" key="4">
    <source>
        <dbReference type="EMBL" id="RKH60246.1"/>
    </source>
</evidence>
<reference evidence="5" key="1">
    <citation type="submission" date="2018-09" db="EMBL/GenBank/DDBJ databases">
        <authorList>
            <person name="Livingstone P.G."/>
            <person name="Whitworth D.E."/>
        </authorList>
    </citation>
    <scope>NUCLEOTIDE SEQUENCE [LARGE SCALE GENOMIC DNA]</scope>
    <source>
        <strain evidence="5">CA051B</strain>
    </source>
</reference>
<dbReference type="PANTHER" id="PTHR13891:SF1">
    <property type="entry name" value="CYTOCHROME C OXIDASE ASSEMBLY FACTOR 7"/>
    <property type="match status" value="1"/>
</dbReference>
<feature type="transmembrane region" description="Helical" evidence="3">
    <location>
        <begin position="41"/>
        <end position="62"/>
    </location>
</feature>
<dbReference type="Pfam" id="PF08238">
    <property type="entry name" value="Sel1"/>
    <property type="match status" value="8"/>
</dbReference>
<name>A0A3A8PUW7_9BACT</name>
<keyword evidence="3" id="KW-0812">Transmembrane</keyword>
<evidence type="ECO:0000256" key="1">
    <source>
        <dbReference type="ARBA" id="ARBA00008486"/>
    </source>
</evidence>
<dbReference type="Gene3D" id="1.25.40.10">
    <property type="entry name" value="Tetratricopeptide repeat domain"/>
    <property type="match status" value="2"/>
</dbReference>
<comment type="caution">
    <text evidence="4">The sequence shown here is derived from an EMBL/GenBank/DDBJ whole genome shotgun (WGS) entry which is preliminary data.</text>
</comment>
<dbReference type="SMART" id="SM00671">
    <property type="entry name" value="SEL1"/>
    <property type="match status" value="8"/>
</dbReference>
<evidence type="ECO:0000256" key="3">
    <source>
        <dbReference type="SAM" id="Phobius"/>
    </source>
</evidence>
<comment type="similarity">
    <text evidence="1">Belongs to the hcp beta-lactamase family.</text>
</comment>
<dbReference type="EMBL" id="RAWB01000118">
    <property type="protein sequence ID" value="RKH60246.1"/>
    <property type="molecule type" value="Genomic_DNA"/>
</dbReference>
<evidence type="ECO:0000313" key="5">
    <source>
        <dbReference type="Proteomes" id="UP000272888"/>
    </source>
</evidence>